<sequence>LNSPSRRSNTDESWSICSSTHVELQELNGESNDGPQTPKADSTNLSDRSDGWVNWDE</sequence>
<feature type="compositionally biased region" description="Polar residues" evidence="1">
    <location>
        <begin position="27"/>
        <end position="46"/>
    </location>
</feature>
<feature type="region of interest" description="Disordered" evidence="1">
    <location>
        <begin position="27"/>
        <end position="57"/>
    </location>
</feature>
<proteinExistence type="predicted"/>
<dbReference type="AlphaFoldDB" id="A0A183E7R8"/>
<protein>
    <submittedName>
        <fullName evidence="2">Uncharacterized protein</fullName>
    </submittedName>
</protein>
<name>A0A183E7R8_9BILA</name>
<reference evidence="2" key="1">
    <citation type="submission" date="2016-06" db="UniProtKB">
        <authorList>
            <consortium name="WormBaseParasite"/>
        </authorList>
    </citation>
    <scope>IDENTIFICATION</scope>
</reference>
<evidence type="ECO:0000313" key="2">
    <source>
        <dbReference type="WBParaSite" id="GPUH_0001703101-mRNA-1"/>
    </source>
</evidence>
<accession>A0A183E7R8</accession>
<dbReference type="WBParaSite" id="GPUH_0001703101-mRNA-1">
    <property type="protein sequence ID" value="GPUH_0001703101-mRNA-1"/>
    <property type="gene ID" value="GPUH_0001703101"/>
</dbReference>
<organism evidence="2">
    <name type="scientific">Gongylonema pulchrum</name>
    <dbReference type="NCBI Taxonomy" id="637853"/>
    <lineage>
        <taxon>Eukaryota</taxon>
        <taxon>Metazoa</taxon>
        <taxon>Ecdysozoa</taxon>
        <taxon>Nematoda</taxon>
        <taxon>Chromadorea</taxon>
        <taxon>Rhabditida</taxon>
        <taxon>Spirurina</taxon>
        <taxon>Spiruromorpha</taxon>
        <taxon>Spiruroidea</taxon>
        <taxon>Gongylonematidae</taxon>
        <taxon>Gongylonema</taxon>
    </lineage>
</organism>
<evidence type="ECO:0000256" key="1">
    <source>
        <dbReference type="SAM" id="MobiDB-lite"/>
    </source>
</evidence>